<dbReference type="EMBL" id="CAFAAI010000193">
    <property type="protein sequence ID" value="CAB4803067.1"/>
    <property type="molecule type" value="Genomic_DNA"/>
</dbReference>
<accession>A0A6J6YBT5</accession>
<evidence type="ECO:0000313" key="1">
    <source>
        <dbReference type="EMBL" id="CAB4803067.1"/>
    </source>
</evidence>
<reference evidence="1" key="1">
    <citation type="submission" date="2020-05" db="EMBL/GenBank/DDBJ databases">
        <authorList>
            <person name="Chiriac C."/>
            <person name="Salcher M."/>
            <person name="Ghai R."/>
            <person name="Kavagutti S V."/>
        </authorList>
    </citation>
    <scope>NUCLEOTIDE SEQUENCE</scope>
</reference>
<protein>
    <submittedName>
        <fullName evidence="1">Unannotated protein</fullName>
    </submittedName>
</protein>
<name>A0A6J6YBT5_9ZZZZ</name>
<gene>
    <name evidence="1" type="ORF">UFOPK2992_01125</name>
</gene>
<sequence length="78" mass="8188">MPPAAEDNPSAWSVLVDSVEEMVVSQAIPASRRADAPIIAWAGVHGLANILTASIWPKGYAFDNEIDAVVTGISRAIS</sequence>
<proteinExistence type="predicted"/>
<organism evidence="1">
    <name type="scientific">freshwater metagenome</name>
    <dbReference type="NCBI Taxonomy" id="449393"/>
    <lineage>
        <taxon>unclassified sequences</taxon>
        <taxon>metagenomes</taxon>
        <taxon>ecological metagenomes</taxon>
    </lineage>
</organism>
<dbReference type="Gene3D" id="1.10.357.10">
    <property type="entry name" value="Tetracycline Repressor, domain 2"/>
    <property type="match status" value="1"/>
</dbReference>
<dbReference type="AlphaFoldDB" id="A0A6J6YBT5"/>